<evidence type="ECO:0000256" key="11">
    <source>
        <dbReference type="ARBA" id="ARBA00023284"/>
    </source>
</evidence>
<evidence type="ECO:0000256" key="12">
    <source>
        <dbReference type="ARBA" id="ARBA00049187"/>
    </source>
</evidence>
<keyword evidence="14" id="KW-0547">Nucleotide-binding</keyword>
<evidence type="ECO:0000256" key="9">
    <source>
        <dbReference type="ARBA" id="ARBA00023027"/>
    </source>
</evidence>
<protein>
    <recommendedName>
        <fullName evidence="4 16">Dihydrolipoyl dehydrogenase</fullName>
        <ecNumber evidence="3 16">1.8.1.4</ecNumber>
    </recommendedName>
</protein>
<dbReference type="GO" id="GO:0005737">
    <property type="term" value="C:cytoplasm"/>
    <property type="evidence" value="ECO:0007669"/>
    <property type="project" value="UniProtKB-SubCell"/>
</dbReference>
<name>A0A3N4A1Y6_9MICC</name>
<dbReference type="Proteomes" id="UP000270616">
    <property type="component" value="Unassembled WGS sequence"/>
</dbReference>
<keyword evidence="9 14" id="KW-0520">NAD</keyword>
<evidence type="ECO:0000256" key="3">
    <source>
        <dbReference type="ARBA" id="ARBA00012608"/>
    </source>
</evidence>
<dbReference type="NCBIfam" id="TIGR01350">
    <property type="entry name" value="lipoamide_DH"/>
    <property type="match status" value="1"/>
</dbReference>
<dbReference type="PANTHER" id="PTHR22912">
    <property type="entry name" value="DISULFIDE OXIDOREDUCTASE"/>
    <property type="match status" value="1"/>
</dbReference>
<dbReference type="PRINTS" id="PR00411">
    <property type="entry name" value="PNDRDTASEI"/>
</dbReference>
<dbReference type="InterPro" id="IPR016156">
    <property type="entry name" value="FAD/NAD-linked_Rdtase_dimer_sf"/>
</dbReference>
<evidence type="ECO:0000259" key="17">
    <source>
        <dbReference type="Pfam" id="PF02852"/>
    </source>
</evidence>
<evidence type="ECO:0000256" key="8">
    <source>
        <dbReference type="ARBA" id="ARBA00023002"/>
    </source>
</evidence>
<comment type="subcellular location">
    <subcellularLocation>
        <location evidence="1">Cytoplasm</location>
    </subcellularLocation>
</comment>
<dbReference type="RefSeq" id="WP_123825794.1">
    <property type="nucleotide sequence ID" value="NZ_RKMF01000013.1"/>
</dbReference>
<reference evidence="19 20" key="1">
    <citation type="submission" date="2018-10" db="EMBL/GenBank/DDBJ databases">
        <title>Kocuria sp. M5W7-7, whole genome shotgun sequence.</title>
        <authorList>
            <person name="Tuo L."/>
        </authorList>
    </citation>
    <scope>NUCLEOTIDE SEQUENCE [LARGE SCALE GENOMIC DNA]</scope>
    <source>
        <strain evidence="19 20">M5W7-7</strain>
    </source>
</reference>
<evidence type="ECO:0000256" key="13">
    <source>
        <dbReference type="PIRSR" id="PIRSR000350-2"/>
    </source>
</evidence>
<feature type="binding site" evidence="14">
    <location>
        <position position="276"/>
    </location>
    <ligand>
        <name>NAD(+)</name>
        <dbReference type="ChEBI" id="CHEBI:57540"/>
    </ligand>
</feature>
<dbReference type="EMBL" id="RKMF01000013">
    <property type="protein sequence ID" value="ROZ62299.1"/>
    <property type="molecule type" value="Genomic_DNA"/>
</dbReference>
<comment type="catalytic activity">
    <reaction evidence="12 16">
        <text>N(6)-[(R)-dihydrolipoyl]-L-lysyl-[protein] + NAD(+) = N(6)-[(R)-lipoyl]-L-lysyl-[protein] + NADH + H(+)</text>
        <dbReference type="Rhea" id="RHEA:15045"/>
        <dbReference type="Rhea" id="RHEA-COMP:10474"/>
        <dbReference type="Rhea" id="RHEA-COMP:10475"/>
        <dbReference type="ChEBI" id="CHEBI:15378"/>
        <dbReference type="ChEBI" id="CHEBI:57540"/>
        <dbReference type="ChEBI" id="CHEBI:57945"/>
        <dbReference type="ChEBI" id="CHEBI:83099"/>
        <dbReference type="ChEBI" id="CHEBI:83100"/>
        <dbReference type="EC" id="1.8.1.4"/>
    </reaction>
</comment>
<dbReference type="GO" id="GO:0006103">
    <property type="term" value="P:2-oxoglutarate metabolic process"/>
    <property type="evidence" value="ECO:0007669"/>
    <property type="project" value="TreeGrafter"/>
</dbReference>
<dbReference type="SUPFAM" id="SSF55424">
    <property type="entry name" value="FAD/NAD-linked reductases, dimerisation (C-terminal) domain"/>
    <property type="match status" value="1"/>
</dbReference>
<keyword evidence="10" id="KW-1015">Disulfide bond</keyword>
<evidence type="ECO:0000256" key="2">
    <source>
        <dbReference type="ARBA" id="ARBA00007532"/>
    </source>
</evidence>
<feature type="active site" description="Proton acceptor" evidence="13">
    <location>
        <position position="452"/>
    </location>
</feature>
<keyword evidence="6 16" id="KW-0285">Flavoprotein</keyword>
<dbReference type="AlphaFoldDB" id="A0A3N4A1Y6"/>
<proteinExistence type="inferred from homology"/>
<organism evidence="19 20">
    <name type="scientific">Kocuria soli</name>
    <dbReference type="NCBI Taxonomy" id="2485125"/>
    <lineage>
        <taxon>Bacteria</taxon>
        <taxon>Bacillati</taxon>
        <taxon>Actinomycetota</taxon>
        <taxon>Actinomycetes</taxon>
        <taxon>Micrococcales</taxon>
        <taxon>Micrococcaceae</taxon>
        <taxon>Kocuria</taxon>
    </lineage>
</organism>
<dbReference type="EC" id="1.8.1.4" evidence="3 16"/>
<dbReference type="InterPro" id="IPR004099">
    <property type="entry name" value="Pyr_nucl-diS_OxRdtase_dimer"/>
</dbReference>
<dbReference type="Pfam" id="PF02852">
    <property type="entry name" value="Pyr_redox_dim"/>
    <property type="match status" value="1"/>
</dbReference>
<dbReference type="PROSITE" id="PS00076">
    <property type="entry name" value="PYRIDINE_REDOX_1"/>
    <property type="match status" value="1"/>
</dbReference>
<accession>A0A3N4A1Y6</accession>
<keyword evidence="5" id="KW-0963">Cytoplasm</keyword>
<comment type="similarity">
    <text evidence="2 16">Belongs to the class-I pyridine nucleotide-disulfide oxidoreductase family.</text>
</comment>
<sequence>MNEPKQFDVVVVGAGPGGYPAAIRAAQTGLQTAVVERGDLGGICLNWGCIPTKSLLHAAELARTSRHSANFGVQYPAPEIDLAGAVAASRSVAGQLAGGVGALLAGNGVEVFRGSARLADKGEVNVTDDDGRVTRLSADHVVLATGAAPRSLPGIDLSDPGVWSYREALAPETLPESLLVIGSGAIGSEFASVYSALGSQVTLLEAADRLLPAEAPSVSQVLASELGKQGITTATGVKITSVTRTGEGPGSMVTTWEDSNGAAQETTSDAVLLAVGVKANTADLGLEPYDILRPDGSVITDDVGRTGVWGLYAIGDVAGGPCLAHKATTEAVRCIDALAGVRRVPEPEDWRDWVPKCTYTSPEVASIGITAAAARAKGLNVKSGRVPMSENGRALGAGETVGFAEVTIDTDTGHILGATLVGAGVTELIGMLSVAHAAGMTAEEFARSVIPHPTRSEAVHEAVLKALGRPINSL</sequence>
<evidence type="ECO:0000256" key="14">
    <source>
        <dbReference type="PIRSR" id="PIRSR000350-3"/>
    </source>
</evidence>
<dbReference type="InterPro" id="IPR001100">
    <property type="entry name" value="Pyr_nuc-diS_OxRdtase"/>
</dbReference>
<dbReference type="GO" id="GO:0004148">
    <property type="term" value="F:dihydrolipoyl dehydrogenase (NADH) activity"/>
    <property type="evidence" value="ECO:0007669"/>
    <property type="project" value="UniProtKB-EC"/>
</dbReference>
<evidence type="ECO:0000256" key="5">
    <source>
        <dbReference type="ARBA" id="ARBA00022490"/>
    </source>
</evidence>
<dbReference type="PANTHER" id="PTHR22912:SF217">
    <property type="entry name" value="DIHYDROLIPOYL DEHYDROGENASE"/>
    <property type="match status" value="1"/>
</dbReference>
<dbReference type="Gene3D" id="3.30.390.30">
    <property type="match status" value="1"/>
</dbReference>
<dbReference type="InterPro" id="IPR050151">
    <property type="entry name" value="Class-I_Pyr_Nuc-Dis_Oxidored"/>
</dbReference>
<evidence type="ECO:0000256" key="6">
    <source>
        <dbReference type="ARBA" id="ARBA00022630"/>
    </source>
</evidence>
<evidence type="ECO:0000256" key="1">
    <source>
        <dbReference type="ARBA" id="ARBA00004496"/>
    </source>
</evidence>
<evidence type="ECO:0000256" key="15">
    <source>
        <dbReference type="PIRSR" id="PIRSR000350-4"/>
    </source>
</evidence>
<feature type="binding site" evidence="14">
    <location>
        <position position="205"/>
    </location>
    <ligand>
        <name>NAD(+)</name>
        <dbReference type="ChEBI" id="CHEBI:57540"/>
    </ligand>
</feature>
<feature type="disulfide bond" description="Redox-active" evidence="15">
    <location>
        <begin position="44"/>
        <end position="49"/>
    </location>
</feature>
<comment type="caution">
    <text evidence="19">The sequence shown here is derived from an EMBL/GenBank/DDBJ whole genome shotgun (WGS) entry which is preliminary data.</text>
</comment>
<evidence type="ECO:0000256" key="16">
    <source>
        <dbReference type="RuleBase" id="RU003692"/>
    </source>
</evidence>
<evidence type="ECO:0000313" key="20">
    <source>
        <dbReference type="Proteomes" id="UP000270616"/>
    </source>
</evidence>
<evidence type="ECO:0000256" key="10">
    <source>
        <dbReference type="ARBA" id="ARBA00023157"/>
    </source>
</evidence>
<feature type="binding site" evidence="14">
    <location>
        <begin position="182"/>
        <end position="189"/>
    </location>
    <ligand>
        <name>NAD(+)</name>
        <dbReference type="ChEBI" id="CHEBI:57540"/>
    </ligand>
</feature>
<evidence type="ECO:0000256" key="4">
    <source>
        <dbReference type="ARBA" id="ARBA00016961"/>
    </source>
</evidence>
<dbReference type="Gene3D" id="3.50.50.60">
    <property type="entry name" value="FAD/NAD(P)-binding domain"/>
    <property type="match status" value="2"/>
</dbReference>
<dbReference type="OrthoDB" id="9800167at2"/>
<keyword evidence="8 16" id="KW-0560">Oxidoreductase</keyword>
<dbReference type="InterPro" id="IPR023753">
    <property type="entry name" value="FAD/NAD-binding_dom"/>
</dbReference>
<keyword evidence="11 16" id="KW-0676">Redox-active center</keyword>
<dbReference type="InterPro" id="IPR012999">
    <property type="entry name" value="Pyr_OxRdtase_I_AS"/>
</dbReference>
<keyword evidence="20" id="KW-1185">Reference proteome</keyword>
<comment type="cofactor">
    <cofactor evidence="14 16">
        <name>FAD</name>
        <dbReference type="ChEBI" id="CHEBI:57692"/>
    </cofactor>
    <text evidence="14 16">Binds 1 FAD per subunit.</text>
</comment>
<keyword evidence="7 14" id="KW-0274">FAD</keyword>
<dbReference type="PRINTS" id="PR00368">
    <property type="entry name" value="FADPNR"/>
</dbReference>
<dbReference type="Pfam" id="PF07992">
    <property type="entry name" value="Pyr_redox_2"/>
    <property type="match status" value="1"/>
</dbReference>
<dbReference type="GO" id="GO:0050660">
    <property type="term" value="F:flavin adenine dinucleotide binding"/>
    <property type="evidence" value="ECO:0007669"/>
    <property type="project" value="InterPro"/>
</dbReference>
<comment type="miscellaneous">
    <text evidence="16">The active site is a redox-active disulfide bond.</text>
</comment>
<feature type="binding site" evidence="14">
    <location>
        <position position="53"/>
    </location>
    <ligand>
        <name>FAD</name>
        <dbReference type="ChEBI" id="CHEBI:57692"/>
    </ligand>
</feature>
<dbReference type="FunFam" id="3.30.390.30:FF:000001">
    <property type="entry name" value="Dihydrolipoyl dehydrogenase"/>
    <property type="match status" value="1"/>
</dbReference>
<dbReference type="SUPFAM" id="SSF51905">
    <property type="entry name" value="FAD/NAD(P)-binding domain"/>
    <property type="match status" value="1"/>
</dbReference>
<feature type="domain" description="Pyridine nucleotide-disulphide oxidoreductase dimerisation" evidence="17">
    <location>
        <begin position="354"/>
        <end position="462"/>
    </location>
</feature>
<dbReference type="PIRSF" id="PIRSF000350">
    <property type="entry name" value="Mercury_reductase_MerA"/>
    <property type="match status" value="1"/>
</dbReference>
<dbReference type="InterPro" id="IPR036188">
    <property type="entry name" value="FAD/NAD-bd_sf"/>
</dbReference>
<dbReference type="InterPro" id="IPR006258">
    <property type="entry name" value="Lipoamide_DH"/>
</dbReference>
<feature type="binding site" evidence="14">
    <location>
        <position position="316"/>
    </location>
    <ligand>
        <name>FAD</name>
        <dbReference type="ChEBI" id="CHEBI:57692"/>
    </ligand>
</feature>
<evidence type="ECO:0000256" key="7">
    <source>
        <dbReference type="ARBA" id="ARBA00022827"/>
    </source>
</evidence>
<evidence type="ECO:0000259" key="18">
    <source>
        <dbReference type="Pfam" id="PF07992"/>
    </source>
</evidence>
<evidence type="ECO:0000313" key="19">
    <source>
        <dbReference type="EMBL" id="ROZ62299.1"/>
    </source>
</evidence>
<gene>
    <name evidence="19" type="primary">lpdA</name>
    <name evidence="19" type="ORF">EDL96_10275</name>
</gene>
<feature type="domain" description="FAD/NAD(P)-binding" evidence="18">
    <location>
        <begin position="7"/>
        <end position="331"/>
    </location>
</feature>